<sequence>MNAVCFLDEQHQKRYQMILKRLSTRNRVKPPFQAILFLATGNLQLMQLFSDYFFPETGEFFYQEMLAESIDDRMIDVERQLLVQLYNGRTTVTVIEIIDQLSPTDLKLALGAIQVRMFGTDEEAGRRQT</sequence>
<reference evidence="1 2" key="1">
    <citation type="journal article" date="2006" name="Extremophiles">
        <title>Characterization of Exiguobacterium isolates from the Siberian permafrost. Description of Exiguobacterium sibiricum sp. nov.</title>
        <authorList>
            <person name="Rodrigues D.F."/>
            <person name="Goris J."/>
            <person name="Vishnivetskaya T."/>
            <person name="Gilichinsky D."/>
            <person name="Thomashow M.F."/>
            <person name="Tiedje J.M."/>
        </authorList>
    </citation>
    <scope>NUCLEOTIDE SEQUENCE [LARGE SCALE GENOMIC DNA]</scope>
    <source>
        <strain evidence="2">DSM 17290 / CIP 109462 / JCM 13490 / 255-15</strain>
    </source>
</reference>
<dbReference type="STRING" id="262543.Exig_1670"/>
<keyword evidence="2" id="KW-1185">Reference proteome</keyword>
<dbReference type="KEGG" id="esi:Exig_1670"/>
<name>B1YH62_EXIS2</name>
<dbReference type="HOGENOM" id="CLU_1967257_0_0_9"/>
<dbReference type="Proteomes" id="UP000001681">
    <property type="component" value="Chromosome"/>
</dbReference>
<protein>
    <submittedName>
        <fullName evidence="1">Uncharacterized protein</fullName>
    </submittedName>
</protein>
<organism evidence="1 2">
    <name type="scientific">Exiguobacterium sibiricum (strain DSM 17290 / CCUG 55495 / CIP 109462 / JCM 13490 / 255-15)</name>
    <dbReference type="NCBI Taxonomy" id="262543"/>
    <lineage>
        <taxon>Bacteria</taxon>
        <taxon>Bacillati</taxon>
        <taxon>Bacillota</taxon>
        <taxon>Bacilli</taxon>
        <taxon>Bacillales</taxon>
        <taxon>Bacillales Family XII. Incertae Sedis</taxon>
        <taxon>Exiguobacterium</taxon>
    </lineage>
</organism>
<dbReference type="AlphaFoldDB" id="B1YH62"/>
<dbReference type="EMBL" id="CP001022">
    <property type="protein sequence ID" value="ACB61123.1"/>
    <property type="molecule type" value="Genomic_DNA"/>
</dbReference>
<evidence type="ECO:0000313" key="2">
    <source>
        <dbReference type="Proteomes" id="UP000001681"/>
    </source>
</evidence>
<gene>
    <name evidence="1" type="ordered locus">Exig_1670</name>
</gene>
<dbReference type="OrthoDB" id="2353036at2"/>
<reference evidence="2" key="3">
    <citation type="submission" date="2008-04" db="EMBL/GenBank/DDBJ databases">
        <title>Complete sequence of chromosome of Exiguobacterium sibiricum 255-15.</title>
        <authorList>
            <consortium name="US DOE Joint Genome Institute"/>
            <person name="Copeland A."/>
            <person name="Lucas S."/>
            <person name="Lapidus A."/>
            <person name="Glavina del Rio T."/>
            <person name="Dalin E."/>
            <person name="Tice H."/>
            <person name="Bruce D."/>
            <person name="Goodwin L."/>
            <person name="Pitluck S."/>
            <person name="Kiss H."/>
            <person name="Chertkov O."/>
            <person name="Monk C."/>
            <person name="Brettin T."/>
            <person name="Detter J.C."/>
            <person name="Han C."/>
            <person name="Kuske C.R."/>
            <person name="Schmutz J."/>
            <person name="Larimer F."/>
            <person name="Land M."/>
            <person name="Hauser L."/>
            <person name="Kyrpides N."/>
            <person name="Mikhailova N."/>
            <person name="Vishnivetskaya T."/>
            <person name="Rodrigues D.F."/>
            <person name="Gilichinsky D."/>
            <person name="Tiedje J."/>
            <person name="Richardson P."/>
        </authorList>
    </citation>
    <scope>NUCLEOTIDE SEQUENCE [LARGE SCALE GENOMIC DNA]</scope>
    <source>
        <strain evidence="2">DSM 17290 / CIP 109462 / JCM 13490 / 255-15</strain>
    </source>
</reference>
<dbReference type="RefSeq" id="WP_012370543.1">
    <property type="nucleotide sequence ID" value="NC_010556.1"/>
</dbReference>
<reference evidence="1 2" key="2">
    <citation type="journal article" date="2008" name="BMC Genomics">
        <title>Architecture of thermal adaptation in an Exiguobacterium sibiricum strain isolated from 3 million year old permafrost: a genome and transcriptome approach.</title>
        <authorList>
            <person name="Rodrigues D.F."/>
            <person name="Ivanova N."/>
            <person name="He Z."/>
            <person name="Huebner M."/>
            <person name="Zhou J."/>
            <person name="Tiedje J.M."/>
        </authorList>
    </citation>
    <scope>NUCLEOTIDE SEQUENCE [LARGE SCALE GENOMIC DNA]</scope>
    <source>
        <strain evidence="2">DSM 17290 / CIP 109462 / JCM 13490 / 255-15</strain>
    </source>
</reference>
<proteinExistence type="predicted"/>
<evidence type="ECO:0000313" key="1">
    <source>
        <dbReference type="EMBL" id="ACB61123.1"/>
    </source>
</evidence>
<accession>B1YH62</accession>